<dbReference type="Gene3D" id="3.20.20.20">
    <property type="entry name" value="Dihydropteroate synthase-like"/>
    <property type="match status" value="1"/>
</dbReference>
<evidence type="ECO:0000256" key="8">
    <source>
        <dbReference type="ARBA" id="ARBA00022909"/>
    </source>
</evidence>
<dbReference type="NCBIfam" id="TIGR01496">
    <property type="entry name" value="DHPS"/>
    <property type="match status" value="1"/>
</dbReference>
<dbReference type="RefSeq" id="WP_096427470.1">
    <property type="nucleotide sequence ID" value="NZ_AP018042.1"/>
</dbReference>
<dbReference type="PROSITE" id="PS00793">
    <property type="entry name" value="DHPS_2"/>
    <property type="match status" value="1"/>
</dbReference>
<dbReference type="GO" id="GO:0046872">
    <property type="term" value="F:metal ion binding"/>
    <property type="evidence" value="ECO:0007669"/>
    <property type="project" value="UniProtKB-KW"/>
</dbReference>
<comment type="function">
    <text evidence="9">Catalyzes the condensation of para-aminobenzoate (pABA) with 6-hydroxymethyl-7,8-dihydropterin diphosphate (DHPt-PP) to form 7,8-dihydropteroate (H2Pte), the immediate precursor of folate derivatives.</text>
</comment>
<dbReference type="EC" id="2.5.1.15" evidence="4 9"/>
<evidence type="ECO:0000313" key="11">
    <source>
        <dbReference type="EMBL" id="BAX78536.1"/>
    </source>
</evidence>
<dbReference type="Proteomes" id="UP000218267">
    <property type="component" value="Chromosome"/>
</dbReference>
<dbReference type="GO" id="GO:0004156">
    <property type="term" value="F:dihydropteroate synthase activity"/>
    <property type="evidence" value="ECO:0007669"/>
    <property type="project" value="UniProtKB-EC"/>
</dbReference>
<dbReference type="UniPathway" id="UPA00077">
    <property type="reaction ID" value="UER00156"/>
</dbReference>
<evidence type="ECO:0000256" key="4">
    <source>
        <dbReference type="ARBA" id="ARBA00012458"/>
    </source>
</evidence>
<dbReference type="AlphaFoldDB" id="A0A1Y1CDW2"/>
<keyword evidence="5 9" id="KW-0808">Transferase</keyword>
<comment type="catalytic activity">
    <reaction evidence="1">
        <text>(7,8-dihydropterin-6-yl)methyl diphosphate + 4-aminobenzoate = 7,8-dihydropteroate + diphosphate</text>
        <dbReference type="Rhea" id="RHEA:19949"/>
        <dbReference type="ChEBI" id="CHEBI:17836"/>
        <dbReference type="ChEBI" id="CHEBI:17839"/>
        <dbReference type="ChEBI" id="CHEBI:33019"/>
        <dbReference type="ChEBI" id="CHEBI:72950"/>
        <dbReference type="EC" id="2.5.1.15"/>
    </reaction>
</comment>
<gene>
    <name evidence="11" type="ORF">ALGA_0141</name>
</gene>
<feature type="domain" description="Pterin-binding" evidence="10">
    <location>
        <begin position="28"/>
        <end position="281"/>
    </location>
</feature>
<dbReference type="GO" id="GO:0005829">
    <property type="term" value="C:cytosol"/>
    <property type="evidence" value="ECO:0007669"/>
    <property type="project" value="TreeGrafter"/>
</dbReference>
<comment type="similarity">
    <text evidence="9">Belongs to the DHPS family.</text>
</comment>
<dbReference type="EMBL" id="AP018042">
    <property type="protein sequence ID" value="BAX78536.1"/>
    <property type="molecule type" value="Genomic_DNA"/>
</dbReference>
<evidence type="ECO:0000256" key="3">
    <source>
        <dbReference type="ARBA" id="ARBA00004763"/>
    </source>
</evidence>
<evidence type="ECO:0000256" key="6">
    <source>
        <dbReference type="ARBA" id="ARBA00022723"/>
    </source>
</evidence>
<dbReference type="InterPro" id="IPR000489">
    <property type="entry name" value="Pterin-binding_dom"/>
</dbReference>
<reference evidence="11 12" key="1">
    <citation type="journal article" date="2018" name="Mar. Genomics">
        <title>Complete genome sequence of Marinifilaceae bacterium strain SPP2, isolated from the Antarctic marine sediment.</title>
        <authorList>
            <person name="Watanabe M."/>
            <person name="Kojima H."/>
            <person name="Fukui M."/>
        </authorList>
    </citation>
    <scope>NUCLEOTIDE SEQUENCE [LARGE SCALE GENOMIC DNA]</scope>
    <source>
        <strain evidence="11 12">SPP2</strain>
    </source>
</reference>
<sequence>MQNYKTNCFNSDNLCIKCGDKVINFEKPLVMGILNLTPDSFYDGGSYLDKTAIVKRAEQILSDGAEIIDLGAYSTRPGAAEVSTENEILRMMPAVDCIRKEFPNAILSIDTFRAEVAESVVAEFGACIINDISGGTMDEKMFHTIGKLKVPYIMMHIKGTPQTMQQNPIYDHLMNDMLSFFRSQIKRLNDFGAKDIIIDPGFGFGKTLDHNYEIIAKLQNFNQLDLPVLVGFSRKSMIYKFLGGDASSSLNGTTALNMMALEQGVNILRVHDVKEAVDCVNLYSKIKSSLQ</sequence>
<protein>
    <recommendedName>
        <fullName evidence="4 9">Dihydropteroate synthase</fullName>
        <shortName evidence="9">DHPS</shortName>
        <ecNumber evidence="4 9">2.5.1.15</ecNumber>
    </recommendedName>
    <alternativeName>
        <fullName evidence="9">Dihydropteroate pyrophosphorylase</fullName>
    </alternativeName>
</protein>
<dbReference type="InterPro" id="IPR045031">
    <property type="entry name" value="DHP_synth-like"/>
</dbReference>
<dbReference type="PANTHER" id="PTHR20941:SF1">
    <property type="entry name" value="FOLIC ACID SYNTHESIS PROTEIN FOL1"/>
    <property type="match status" value="1"/>
</dbReference>
<proteinExistence type="inferred from homology"/>
<dbReference type="GO" id="GO:0046654">
    <property type="term" value="P:tetrahydrofolate biosynthetic process"/>
    <property type="evidence" value="ECO:0007669"/>
    <property type="project" value="UniProtKB-UniPathway"/>
</dbReference>
<dbReference type="KEGG" id="mbas:ALGA_0141"/>
<dbReference type="PROSITE" id="PS50972">
    <property type="entry name" value="PTERIN_BINDING"/>
    <property type="match status" value="1"/>
</dbReference>
<dbReference type="Pfam" id="PF00809">
    <property type="entry name" value="Pterin_bind"/>
    <property type="match status" value="1"/>
</dbReference>
<dbReference type="CDD" id="cd00739">
    <property type="entry name" value="DHPS"/>
    <property type="match status" value="1"/>
</dbReference>
<accession>A0A1Y1CDW2</accession>
<name>A0A1Y1CDW2_9BACT</name>
<dbReference type="InterPro" id="IPR006390">
    <property type="entry name" value="DHP_synth_dom"/>
</dbReference>
<dbReference type="OrthoDB" id="9811744at2"/>
<evidence type="ECO:0000313" key="12">
    <source>
        <dbReference type="Proteomes" id="UP000218267"/>
    </source>
</evidence>
<keyword evidence="12" id="KW-1185">Reference proteome</keyword>
<dbReference type="GO" id="GO:0046656">
    <property type="term" value="P:folic acid biosynthetic process"/>
    <property type="evidence" value="ECO:0007669"/>
    <property type="project" value="UniProtKB-KW"/>
</dbReference>
<keyword evidence="6 9" id="KW-0479">Metal-binding</keyword>
<dbReference type="SUPFAM" id="SSF51717">
    <property type="entry name" value="Dihydropteroate synthetase-like"/>
    <property type="match status" value="1"/>
</dbReference>
<evidence type="ECO:0000259" key="10">
    <source>
        <dbReference type="PROSITE" id="PS50972"/>
    </source>
</evidence>
<comment type="pathway">
    <text evidence="3 9">Cofactor biosynthesis; tetrahydrofolate biosynthesis; 7,8-dihydrofolate from 2-amino-4-hydroxy-6-hydroxymethyl-7,8-dihydropteridine diphosphate and 4-aminobenzoate: step 1/2.</text>
</comment>
<evidence type="ECO:0000256" key="5">
    <source>
        <dbReference type="ARBA" id="ARBA00022679"/>
    </source>
</evidence>
<evidence type="ECO:0000256" key="7">
    <source>
        <dbReference type="ARBA" id="ARBA00022842"/>
    </source>
</evidence>
<dbReference type="PROSITE" id="PS00792">
    <property type="entry name" value="DHPS_1"/>
    <property type="match status" value="1"/>
</dbReference>
<comment type="cofactor">
    <cofactor evidence="2 9">
        <name>Mg(2+)</name>
        <dbReference type="ChEBI" id="CHEBI:18420"/>
    </cofactor>
</comment>
<reference evidence="12" key="2">
    <citation type="journal article" date="2020" name="Antonie Van Leeuwenhoek">
        <title>Labilibaculum antarcticum sp. nov., a novel facultative anaerobic, psychrotorelant bacterium isolated from marine sediment of Antarctica.</title>
        <authorList>
            <person name="Watanabe M."/>
            <person name="Kojima H."/>
            <person name="Fukui M."/>
        </authorList>
    </citation>
    <scope>NUCLEOTIDE SEQUENCE [LARGE SCALE GENOMIC DNA]</scope>
    <source>
        <strain evidence="12">SPP2</strain>
    </source>
</reference>
<organism evidence="11 12">
    <name type="scientific">Labilibaculum antarcticum</name>
    <dbReference type="NCBI Taxonomy" id="1717717"/>
    <lineage>
        <taxon>Bacteria</taxon>
        <taxon>Pseudomonadati</taxon>
        <taxon>Bacteroidota</taxon>
        <taxon>Bacteroidia</taxon>
        <taxon>Marinilabiliales</taxon>
        <taxon>Marinifilaceae</taxon>
        <taxon>Labilibaculum</taxon>
    </lineage>
</organism>
<evidence type="ECO:0000256" key="1">
    <source>
        <dbReference type="ARBA" id="ARBA00000012"/>
    </source>
</evidence>
<keyword evidence="7 9" id="KW-0460">Magnesium</keyword>
<dbReference type="InterPro" id="IPR011005">
    <property type="entry name" value="Dihydropteroate_synth-like_sf"/>
</dbReference>
<evidence type="ECO:0000256" key="2">
    <source>
        <dbReference type="ARBA" id="ARBA00001946"/>
    </source>
</evidence>
<keyword evidence="8 9" id="KW-0289">Folate biosynthesis</keyword>
<evidence type="ECO:0000256" key="9">
    <source>
        <dbReference type="RuleBase" id="RU361205"/>
    </source>
</evidence>
<dbReference type="PANTHER" id="PTHR20941">
    <property type="entry name" value="FOLATE SYNTHESIS PROTEINS"/>
    <property type="match status" value="1"/>
</dbReference>